<dbReference type="FunFam" id="4.10.410.60:FF:000001">
    <property type="entry name" value="50S ribosomal protein L35"/>
    <property type="match status" value="1"/>
</dbReference>
<evidence type="ECO:0000256" key="1">
    <source>
        <dbReference type="ARBA" id="ARBA00006598"/>
    </source>
</evidence>
<accession>A0A1M6KAR1</accession>
<proteinExistence type="inferred from homology"/>
<dbReference type="RefSeq" id="WP_073189318.1">
    <property type="nucleotide sequence ID" value="NZ_FQZG01000058.1"/>
</dbReference>
<dbReference type="Proteomes" id="UP000184512">
    <property type="component" value="Unassembled WGS sequence"/>
</dbReference>
<sequence>MPKMKSHSGAKKRFKTTGTGKLVRRQANLGHLNEHKSSRRIRRLQATEVVTPADAKKMRKLLGKHKGR</sequence>
<organism evidence="7 8">
    <name type="scientific">Tessaracoccus bendigoensis DSM 12906</name>
    <dbReference type="NCBI Taxonomy" id="1123357"/>
    <lineage>
        <taxon>Bacteria</taxon>
        <taxon>Bacillati</taxon>
        <taxon>Actinomycetota</taxon>
        <taxon>Actinomycetes</taxon>
        <taxon>Propionibacteriales</taxon>
        <taxon>Propionibacteriaceae</taxon>
        <taxon>Tessaracoccus</taxon>
    </lineage>
</organism>
<dbReference type="HAMAP" id="MF_00514">
    <property type="entry name" value="Ribosomal_bL35"/>
    <property type="match status" value="1"/>
</dbReference>
<protein>
    <recommendedName>
        <fullName evidence="4 5">Large ribosomal subunit protein bL35</fullName>
    </recommendedName>
</protein>
<dbReference type="PROSITE" id="PS00936">
    <property type="entry name" value="RIBOSOMAL_L35"/>
    <property type="match status" value="1"/>
</dbReference>
<gene>
    <name evidence="5" type="primary">rpmI</name>
    <name evidence="7" type="ORF">SAMN02745244_02775</name>
</gene>
<evidence type="ECO:0000313" key="7">
    <source>
        <dbReference type="EMBL" id="SHJ55997.1"/>
    </source>
</evidence>
<keyword evidence="8" id="KW-1185">Reference proteome</keyword>
<dbReference type="STRING" id="1123357.SAMN02745244_02775"/>
<evidence type="ECO:0000256" key="2">
    <source>
        <dbReference type="ARBA" id="ARBA00022980"/>
    </source>
</evidence>
<dbReference type="GO" id="GO:0006412">
    <property type="term" value="P:translation"/>
    <property type="evidence" value="ECO:0007669"/>
    <property type="project" value="UniProtKB-UniRule"/>
</dbReference>
<dbReference type="InterPro" id="IPR001706">
    <property type="entry name" value="Ribosomal_bL35"/>
</dbReference>
<comment type="similarity">
    <text evidence="1 5 6">Belongs to the bacterial ribosomal protein bL35 family.</text>
</comment>
<dbReference type="Gene3D" id="4.10.410.60">
    <property type="match status" value="1"/>
</dbReference>
<dbReference type="SUPFAM" id="SSF143034">
    <property type="entry name" value="L35p-like"/>
    <property type="match status" value="1"/>
</dbReference>
<dbReference type="PANTHER" id="PTHR33343">
    <property type="entry name" value="54S RIBOSOMAL PROTEIN BL35M"/>
    <property type="match status" value="1"/>
</dbReference>
<dbReference type="AlphaFoldDB" id="A0A1M6KAR1"/>
<evidence type="ECO:0000256" key="5">
    <source>
        <dbReference type="HAMAP-Rule" id="MF_00514"/>
    </source>
</evidence>
<dbReference type="PANTHER" id="PTHR33343:SF1">
    <property type="entry name" value="LARGE RIBOSOMAL SUBUNIT PROTEIN BL35M"/>
    <property type="match status" value="1"/>
</dbReference>
<evidence type="ECO:0000256" key="6">
    <source>
        <dbReference type="RuleBase" id="RU000568"/>
    </source>
</evidence>
<dbReference type="GO" id="GO:0003735">
    <property type="term" value="F:structural constituent of ribosome"/>
    <property type="evidence" value="ECO:0007669"/>
    <property type="project" value="InterPro"/>
</dbReference>
<dbReference type="OrthoDB" id="9804851at2"/>
<evidence type="ECO:0000256" key="4">
    <source>
        <dbReference type="ARBA" id="ARBA00071664"/>
    </source>
</evidence>
<dbReference type="InterPro" id="IPR021137">
    <property type="entry name" value="Ribosomal_bL35-like"/>
</dbReference>
<dbReference type="Pfam" id="PF01632">
    <property type="entry name" value="Ribosomal_L35p"/>
    <property type="match status" value="1"/>
</dbReference>
<reference evidence="8" key="1">
    <citation type="submission" date="2016-11" db="EMBL/GenBank/DDBJ databases">
        <authorList>
            <person name="Varghese N."/>
            <person name="Submissions S."/>
        </authorList>
    </citation>
    <scope>NUCLEOTIDE SEQUENCE [LARGE SCALE GENOMIC DNA]</scope>
    <source>
        <strain evidence="8">DSM 12906</strain>
    </source>
</reference>
<dbReference type="PRINTS" id="PR00064">
    <property type="entry name" value="RIBOSOMALL35"/>
</dbReference>
<keyword evidence="2 5" id="KW-0689">Ribosomal protein</keyword>
<dbReference type="InterPro" id="IPR018265">
    <property type="entry name" value="Ribosomal_bL35_CS"/>
</dbReference>
<name>A0A1M6KAR1_9ACTN</name>
<keyword evidence="3 5" id="KW-0687">Ribonucleoprotein</keyword>
<dbReference type="GO" id="GO:0022625">
    <property type="term" value="C:cytosolic large ribosomal subunit"/>
    <property type="evidence" value="ECO:0007669"/>
    <property type="project" value="TreeGrafter"/>
</dbReference>
<evidence type="ECO:0000313" key="8">
    <source>
        <dbReference type="Proteomes" id="UP000184512"/>
    </source>
</evidence>
<dbReference type="EMBL" id="FQZG01000058">
    <property type="protein sequence ID" value="SHJ55997.1"/>
    <property type="molecule type" value="Genomic_DNA"/>
</dbReference>
<dbReference type="NCBIfam" id="TIGR00001">
    <property type="entry name" value="rpmI_bact"/>
    <property type="match status" value="1"/>
</dbReference>
<evidence type="ECO:0000256" key="3">
    <source>
        <dbReference type="ARBA" id="ARBA00023274"/>
    </source>
</evidence>
<dbReference type="InterPro" id="IPR037229">
    <property type="entry name" value="Ribosomal_bL35_sf"/>
</dbReference>